<dbReference type="InterPro" id="IPR031167">
    <property type="entry name" value="G_OBG"/>
</dbReference>
<feature type="binding site" evidence="8">
    <location>
        <position position="193"/>
    </location>
    <ligand>
        <name>Mg(2+)</name>
        <dbReference type="ChEBI" id="CHEBI:18420"/>
    </ligand>
</feature>
<feature type="binding site" evidence="8">
    <location>
        <begin position="166"/>
        <end position="173"/>
    </location>
    <ligand>
        <name>GTP</name>
        <dbReference type="ChEBI" id="CHEBI:37565"/>
    </ligand>
</feature>
<comment type="function">
    <text evidence="8">An essential GTPase which binds GTP, GDP and possibly (p)ppGpp with moderate affinity, with high nucleotide exchange rates and a fairly low GTP hydrolysis rate. Plays a role in control of the cell cycle, stress response, ribosome biogenesis and in those bacteria that undergo differentiation, in morphogenesis control.</text>
</comment>
<evidence type="ECO:0000256" key="6">
    <source>
        <dbReference type="ARBA" id="ARBA00022842"/>
    </source>
</evidence>
<feature type="binding site" evidence="8">
    <location>
        <position position="173"/>
    </location>
    <ligand>
        <name>Mg(2+)</name>
        <dbReference type="ChEBI" id="CHEBI:18420"/>
    </ligand>
</feature>
<dbReference type="InterPro" id="IPR006169">
    <property type="entry name" value="GTP1_OBG_dom"/>
</dbReference>
<dbReference type="FunFam" id="2.70.210.12:FF:000001">
    <property type="entry name" value="GTPase Obg"/>
    <property type="match status" value="1"/>
</dbReference>
<keyword evidence="2 8" id="KW-0963">Cytoplasm</keyword>
<dbReference type="SUPFAM" id="SSF52540">
    <property type="entry name" value="P-loop containing nucleoside triphosphate hydrolases"/>
    <property type="match status" value="1"/>
</dbReference>
<dbReference type="InterPro" id="IPR014100">
    <property type="entry name" value="GTP-bd_Obg/CgtA"/>
</dbReference>
<sequence>MKFVDEVAITVKAGDGGNGCMSFRREKFIPKGGPDGGDGGDGGSIYLEADPNLNTLVDYRYTRRFNAQRGENGRGSDCTGAKGEDMVLPVPVGTTIIDAGTQEIIGDLTEAGQRLLVAQGGFHGLGNTRFKSSVNRAPRQTTQGSLGELRDLKLELKVLADVGLLGLPNAGKSTFIRSVSAAKPKVADYPFTTMVPNLGVVDVGQLRSFVIADIPGVIAGAADGAGLGTRFLKHLSRTRLLLHLVDMAPLDQSDPVEAVETIIHELGKFSPSLTLRERWLVLNKCDQLLEDEQQAILDDVVERLEWEGPVYVISASERMGTAELAKDVMNWLDEREHRLVEDEEYAEEMAKLDQRIEDEARAHIQALDDRRALRKQGISADDLDDDDDEDDEDGPEIFYVH</sequence>
<evidence type="ECO:0000256" key="2">
    <source>
        <dbReference type="ARBA" id="ARBA00022490"/>
    </source>
</evidence>
<dbReference type="NCBIfam" id="NF008955">
    <property type="entry name" value="PRK12297.1"/>
    <property type="match status" value="1"/>
</dbReference>
<dbReference type="SUPFAM" id="SSF82051">
    <property type="entry name" value="Obg GTP-binding protein N-terminal domain"/>
    <property type="match status" value="1"/>
</dbReference>
<dbReference type="GO" id="GO:0005737">
    <property type="term" value="C:cytoplasm"/>
    <property type="evidence" value="ECO:0007669"/>
    <property type="project" value="UniProtKB-SubCell"/>
</dbReference>
<keyword evidence="13" id="KW-1185">Reference proteome</keyword>
<dbReference type="HAMAP" id="MF_01454">
    <property type="entry name" value="GTPase_Obg"/>
    <property type="match status" value="1"/>
</dbReference>
<feature type="binding site" evidence="8">
    <location>
        <begin position="283"/>
        <end position="286"/>
    </location>
    <ligand>
        <name>GTP</name>
        <dbReference type="ChEBI" id="CHEBI:37565"/>
    </ligand>
</feature>
<evidence type="ECO:0000256" key="8">
    <source>
        <dbReference type="HAMAP-Rule" id="MF_01454"/>
    </source>
</evidence>
<evidence type="ECO:0000313" key="13">
    <source>
        <dbReference type="Proteomes" id="UP000243451"/>
    </source>
</evidence>
<evidence type="ECO:0000256" key="1">
    <source>
        <dbReference type="ARBA" id="ARBA00007699"/>
    </source>
</evidence>
<dbReference type="InterPro" id="IPR045086">
    <property type="entry name" value="OBG_GTPase"/>
</dbReference>
<feature type="binding site" evidence="8">
    <location>
        <begin position="191"/>
        <end position="195"/>
    </location>
    <ligand>
        <name>GTP</name>
        <dbReference type="ChEBI" id="CHEBI:37565"/>
    </ligand>
</feature>
<dbReference type="PROSITE" id="PS51883">
    <property type="entry name" value="OBG"/>
    <property type="match status" value="1"/>
</dbReference>
<evidence type="ECO:0000256" key="4">
    <source>
        <dbReference type="ARBA" id="ARBA00022741"/>
    </source>
</evidence>
<dbReference type="PROSITE" id="PS51710">
    <property type="entry name" value="G_OBG"/>
    <property type="match status" value="1"/>
</dbReference>
<dbReference type="NCBIfam" id="NF008956">
    <property type="entry name" value="PRK12299.1"/>
    <property type="match status" value="1"/>
</dbReference>
<evidence type="ECO:0000259" key="10">
    <source>
        <dbReference type="PROSITE" id="PS51710"/>
    </source>
</evidence>
<dbReference type="GO" id="GO:0042254">
    <property type="term" value="P:ribosome biogenesis"/>
    <property type="evidence" value="ECO:0007669"/>
    <property type="project" value="UniProtKB-UniRule"/>
</dbReference>
<evidence type="ECO:0000313" key="12">
    <source>
        <dbReference type="EMBL" id="POB05172.1"/>
    </source>
</evidence>
<comment type="similarity">
    <text evidence="1 8">Belongs to the TRAFAC class OBG-HflX-like GTPase superfamily. OBG GTPase family.</text>
</comment>
<dbReference type="CDD" id="cd01898">
    <property type="entry name" value="Obg"/>
    <property type="match status" value="1"/>
</dbReference>
<dbReference type="InterPro" id="IPR027417">
    <property type="entry name" value="P-loop_NTPase"/>
</dbReference>
<feature type="region of interest" description="Disordered" evidence="9">
    <location>
        <begin position="376"/>
        <end position="401"/>
    </location>
</feature>
<dbReference type="Gene3D" id="3.40.50.300">
    <property type="entry name" value="P-loop containing nucleotide triphosphate hydrolases"/>
    <property type="match status" value="1"/>
</dbReference>
<comment type="subcellular location">
    <subcellularLocation>
        <location evidence="8">Cytoplasm</location>
    </subcellularLocation>
</comment>
<evidence type="ECO:0000256" key="9">
    <source>
        <dbReference type="SAM" id="MobiDB-lite"/>
    </source>
</evidence>
<dbReference type="EMBL" id="PPSK01000003">
    <property type="protein sequence ID" value="POB05172.1"/>
    <property type="molecule type" value="Genomic_DNA"/>
</dbReference>
<comment type="subunit">
    <text evidence="8">Monomer.</text>
</comment>
<feature type="domain" description="OBG-type G" evidence="10">
    <location>
        <begin position="160"/>
        <end position="333"/>
    </location>
</feature>
<dbReference type="RefSeq" id="WP_104737409.1">
    <property type="nucleotide sequence ID" value="NZ_BMHR01000001.1"/>
</dbReference>
<comment type="caution">
    <text evidence="12">The sequence shown here is derived from an EMBL/GenBank/DDBJ whole genome shotgun (WGS) entry which is preliminary data.</text>
</comment>
<dbReference type="PANTHER" id="PTHR11702">
    <property type="entry name" value="DEVELOPMENTALLY REGULATED GTP-BINDING PROTEIN-RELATED"/>
    <property type="match status" value="1"/>
</dbReference>
<evidence type="ECO:0000256" key="5">
    <source>
        <dbReference type="ARBA" id="ARBA00022801"/>
    </source>
</evidence>
<name>A0A2P4EY64_9GAMM</name>
<evidence type="ECO:0000259" key="11">
    <source>
        <dbReference type="PROSITE" id="PS51883"/>
    </source>
</evidence>
<dbReference type="AlphaFoldDB" id="A0A2P4EY64"/>
<dbReference type="PRINTS" id="PR00326">
    <property type="entry name" value="GTP1OBG"/>
</dbReference>
<dbReference type="Gene3D" id="2.70.210.12">
    <property type="entry name" value="GTP1/OBG domain"/>
    <property type="match status" value="1"/>
</dbReference>
<dbReference type="PANTHER" id="PTHR11702:SF31">
    <property type="entry name" value="MITOCHONDRIAL RIBOSOME-ASSOCIATED GTPASE 2"/>
    <property type="match status" value="1"/>
</dbReference>
<dbReference type="Pfam" id="PF01926">
    <property type="entry name" value="MMR_HSR1"/>
    <property type="match status" value="1"/>
</dbReference>
<organism evidence="12 13">
    <name type="scientific">Halopseudomonas oceani</name>
    <dbReference type="NCBI Taxonomy" id="1708783"/>
    <lineage>
        <taxon>Bacteria</taxon>
        <taxon>Pseudomonadati</taxon>
        <taxon>Pseudomonadota</taxon>
        <taxon>Gammaproteobacteria</taxon>
        <taxon>Pseudomonadales</taxon>
        <taxon>Pseudomonadaceae</taxon>
        <taxon>Halopseudomonas</taxon>
    </lineage>
</organism>
<dbReference type="InterPro" id="IPR006073">
    <property type="entry name" value="GTP-bd"/>
</dbReference>
<dbReference type="InterPro" id="IPR036726">
    <property type="entry name" value="GTP1_OBG_dom_sf"/>
</dbReference>
<dbReference type="GO" id="GO:0003924">
    <property type="term" value="F:GTPase activity"/>
    <property type="evidence" value="ECO:0007669"/>
    <property type="project" value="UniProtKB-UniRule"/>
</dbReference>
<keyword evidence="4 8" id="KW-0547">Nucleotide-binding</keyword>
<dbReference type="GO" id="GO:0000287">
    <property type="term" value="F:magnesium ion binding"/>
    <property type="evidence" value="ECO:0007669"/>
    <property type="project" value="InterPro"/>
</dbReference>
<keyword evidence="5 8" id="KW-0378">Hydrolase</keyword>
<keyword evidence="3 8" id="KW-0479">Metal-binding</keyword>
<protein>
    <recommendedName>
        <fullName evidence="8">GTPase Obg</fullName>
        <ecNumber evidence="8">3.6.5.-</ecNumber>
    </recommendedName>
    <alternativeName>
        <fullName evidence="8">GTP-binding protein Obg</fullName>
    </alternativeName>
</protein>
<dbReference type="OrthoDB" id="9807318at2"/>
<dbReference type="Proteomes" id="UP000243451">
    <property type="component" value="Unassembled WGS sequence"/>
</dbReference>
<dbReference type="PIRSF" id="PIRSF002401">
    <property type="entry name" value="GTP_bd_Obg/CgtA"/>
    <property type="match status" value="1"/>
</dbReference>
<feature type="binding site" evidence="8">
    <location>
        <begin position="314"/>
        <end position="316"/>
    </location>
    <ligand>
        <name>GTP</name>
        <dbReference type="ChEBI" id="CHEBI:37565"/>
    </ligand>
</feature>
<reference evidence="12 13" key="1">
    <citation type="submission" date="2018-01" db="EMBL/GenBank/DDBJ databases">
        <title>Draft genome of the type strain Pseudomonas oceani DSM 100277 isolated from the deep water in Okinawa trough, northwestern Pacific Ocean.</title>
        <authorList>
            <person name="Gomila M."/>
            <person name="Mulet M."/>
            <person name="Garcia-Valdes E."/>
            <person name="Lalucat J."/>
        </authorList>
    </citation>
    <scope>NUCLEOTIDE SEQUENCE [LARGE SCALE GENOMIC DNA]</scope>
    <source>
        <strain evidence="12 13">DSM 100277</strain>
    </source>
</reference>
<dbReference type="Pfam" id="PF01018">
    <property type="entry name" value="GTP1_OBG"/>
    <property type="match status" value="1"/>
</dbReference>
<proteinExistence type="inferred from homology"/>
<dbReference type="EC" id="3.6.5.-" evidence="8"/>
<keyword evidence="7 8" id="KW-0342">GTP-binding</keyword>
<evidence type="ECO:0000256" key="7">
    <source>
        <dbReference type="ARBA" id="ARBA00023134"/>
    </source>
</evidence>
<feature type="domain" description="Obg" evidence="11">
    <location>
        <begin position="1"/>
        <end position="159"/>
    </location>
</feature>
<accession>A0A2P4EY64</accession>
<dbReference type="GO" id="GO:0043022">
    <property type="term" value="F:ribosome binding"/>
    <property type="evidence" value="ECO:0007669"/>
    <property type="project" value="UniProtKB-ARBA"/>
</dbReference>
<dbReference type="GO" id="GO:0005525">
    <property type="term" value="F:GTP binding"/>
    <property type="evidence" value="ECO:0007669"/>
    <property type="project" value="UniProtKB-UniRule"/>
</dbReference>
<comment type="cofactor">
    <cofactor evidence="8">
        <name>Mg(2+)</name>
        <dbReference type="ChEBI" id="CHEBI:18420"/>
    </cofactor>
</comment>
<feature type="binding site" evidence="8">
    <location>
        <begin position="213"/>
        <end position="216"/>
    </location>
    <ligand>
        <name>GTP</name>
        <dbReference type="ChEBI" id="CHEBI:37565"/>
    </ligand>
</feature>
<dbReference type="NCBIfam" id="TIGR02729">
    <property type="entry name" value="Obg_CgtA"/>
    <property type="match status" value="1"/>
</dbReference>
<feature type="compositionally biased region" description="Acidic residues" evidence="9">
    <location>
        <begin position="381"/>
        <end position="395"/>
    </location>
</feature>
<evidence type="ECO:0000256" key="3">
    <source>
        <dbReference type="ARBA" id="ARBA00022723"/>
    </source>
</evidence>
<gene>
    <name evidence="12" type="primary">obgE</name>
    <name evidence="12" type="synonym">cgtA</name>
    <name evidence="8 12" type="synonym">obg</name>
    <name evidence="12" type="synonym">yhbZ</name>
    <name evidence="12" type="ORF">C1949_05230</name>
</gene>
<keyword evidence="6 8" id="KW-0460">Magnesium</keyword>